<evidence type="ECO:0000256" key="1">
    <source>
        <dbReference type="SAM" id="MobiDB-lite"/>
    </source>
</evidence>
<reference evidence="2 3" key="1">
    <citation type="submission" date="2024-06" db="EMBL/GenBank/DDBJ databases">
        <title>The Natural Products Discovery Center: Release of the First 8490 Sequenced Strains for Exploring Actinobacteria Biosynthetic Diversity.</title>
        <authorList>
            <person name="Kalkreuter E."/>
            <person name="Kautsar S.A."/>
            <person name="Yang D."/>
            <person name="Bader C.D."/>
            <person name="Teijaro C.N."/>
            <person name="Fluegel L."/>
            <person name="Davis C.M."/>
            <person name="Simpson J.R."/>
            <person name="Lauterbach L."/>
            <person name="Steele A.D."/>
            <person name="Gui C."/>
            <person name="Meng S."/>
            <person name="Li G."/>
            <person name="Viehrig K."/>
            <person name="Ye F."/>
            <person name="Su P."/>
            <person name="Kiefer A.F."/>
            <person name="Nichols A."/>
            <person name="Cepeda A.J."/>
            <person name="Yan W."/>
            <person name="Fan B."/>
            <person name="Jiang Y."/>
            <person name="Adhikari A."/>
            <person name="Zheng C.-J."/>
            <person name="Schuster L."/>
            <person name="Cowan T.M."/>
            <person name="Smanski M.J."/>
            <person name="Chevrette M.G."/>
            <person name="De Carvalho L.P.S."/>
            <person name="Shen B."/>
        </authorList>
    </citation>
    <scope>NUCLEOTIDE SEQUENCE [LARGE SCALE GENOMIC DNA]</scope>
    <source>
        <strain evidence="2 3">NPDC020594</strain>
    </source>
</reference>
<sequence length="49" mass="5226">MPEERHRAAGARPSPGNRTGQLPGDHARMVAALFDGDWTTENTAPVVLA</sequence>
<feature type="region of interest" description="Disordered" evidence="1">
    <location>
        <begin position="1"/>
        <end position="24"/>
    </location>
</feature>
<dbReference type="RefSeq" id="WP_158965164.1">
    <property type="nucleotide sequence ID" value="NZ_JBEXDP010000076.1"/>
</dbReference>
<gene>
    <name evidence="2" type="ORF">AB0H04_43670</name>
</gene>
<organism evidence="2 3">
    <name type="scientific">Streptomyces flaveolus</name>
    <dbReference type="NCBI Taxonomy" id="67297"/>
    <lineage>
        <taxon>Bacteria</taxon>
        <taxon>Bacillati</taxon>
        <taxon>Actinomycetota</taxon>
        <taxon>Actinomycetes</taxon>
        <taxon>Kitasatosporales</taxon>
        <taxon>Streptomycetaceae</taxon>
        <taxon>Streptomyces</taxon>
    </lineage>
</organism>
<comment type="caution">
    <text evidence="2">The sequence shown here is derived from an EMBL/GenBank/DDBJ whole genome shotgun (WGS) entry which is preliminary data.</text>
</comment>
<dbReference type="Proteomes" id="UP001551011">
    <property type="component" value="Unassembled WGS sequence"/>
</dbReference>
<accession>A0ABV3ANV8</accession>
<dbReference type="EMBL" id="JBFAEG010000056">
    <property type="protein sequence ID" value="MEU5713639.1"/>
    <property type="molecule type" value="Genomic_DNA"/>
</dbReference>
<protein>
    <submittedName>
        <fullName evidence="2">Uncharacterized protein</fullName>
    </submittedName>
</protein>
<proteinExistence type="predicted"/>
<evidence type="ECO:0000313" key="3">
    <source>
        <dbReference type="Proteomes" id="UP001551011"/>
    </source>
</evidence>
<evidence type="ECO:0000313" key="2">
    <source>
        <dbReference type="EMBL" id="MEU5713639.1"/>
    </source>
</evidence>
<keyword evidence="3" id="KW-1185">Reference proteome</keyword>
<name>A0ABV3ANV8_9ACTN</name>